<dbReference type="InterPro" id="IPR013105">
    <property type="entry name" value="TPR_2"/>
</dbReference>
<keyword evidence="5" id="KW-1185">Reference proteome</keyword>
<proteinExistence type="predicted"/>
<keyword evidence="2" id="KW-0802">TPR repeat</keyword>
<dbReference type="PROSITE" id="PS50293">
    <property type="entry name" value="TPR_REGION"/>
    <property type="match status" value="1"/>
</dbReference>
<feature type="transmembrane region" description="Helical" evidence="3">
    <location>
        <begin position="57"/>
        <end position="77"/>
    </location>
</feature>
<feature type="transmembrane region" description="Helical" evidence="3">
    <location>
        <begin position="27"/>
        <end position="51"/>
    </location>
</feature>
<dbReference type="InterPro" id="IPR019734">
    <property type="entry name" value="TPR_rpt"/>
</dbReference>
<dbReference type="Gene3D" id="1.25.40.10">
    <property type="entry name" value="Tetratricopeptide repeat domain"/>
    <property type="match status" value="1"/>
</dbReference>
<evidence type="ECO:0000256" key="1">
    <source>
        <dbReference type="ARBA" id="ARBA00022737"/>
    </source>
</evidence>
<comment type="caution">
    <text evidence="4">The sequence shown here is derived from an EMBL/GenBank/DDBJ whole genome shotgun (WGS) entry which is preliminary data.</text>
</comment>
<accession>A0ABS2L4R7</accession>
<keyword evidence="3" id="KW-0472">Membrane</keyword>
<gene>
    <name evidence="4" type="ORF">JOE66_001663</name>
</gene>
<evidence type="ECO:0000256" key="2">
    <source>
        <dbReference type="ARBA" id="ARBA00022803"/>
    </source>
</evidence>
<dbReference type="Proteomes" id="UP000776164">
    <property type="component" value="Unassembled WGS sequence"/>
</dbReference>
<sequence length="168" mass="18338">MVDPVNESTAAKANGPVKRRGVSKGKIAAFVMSALLVVYLVLVFQHALLFIGTGAPAGVAIGVALIVFPIVGAWALYRELLFGFRTQKLVGLLRDDDLLPVDDLPKHPSGRPFRAAADADFETYRDEVEAAPESWQAWFRLGLAYDASGDRKRARKALRQAIALYEKA</sequence>
<reference evidence="4 5" key="1">
    <citation type="submission" date="2021-01" db="EMBL/GenBank/DDBJ databases">
        <title>Sequencing the genomes of 1000 actinobacteria strains.</title>
        <authorList>
            <person name="Klenk H.-P."/>
        </authorList>
    </citation>
    <scope>NUCLEOTIDE SEQUENCE [LARGE SCALE GENOMIC DNA]</scope>
    <source>
        <strain evidence="4 5">DSM 13057</strain>
    </source>
</reference>
<keyword evidence="1" id="KW-0677">Repeat</keyword>
<evidence type="ECO:0000313" key="5">
    <source>
        <dbReference type="Proteomes" id="UP000776164"/>
    </source>
</evidence>
<evidence type="ECO:0000313" key="4">
    <source>
        <dbReference type="EMBL" id="MBM7472029.1"/>
    </source>
</evidence>
<keyword evidence="3" id="KW-0812">Transmembrane</keyword>
<protein>
    <submittedName>
        <fullName evidence="4">Tetratricopeptide (TPR) repeat protein</fullName>
    </submittedName>
</protein>
<evidence type="ECO:0000256" key="3">
    <source>
        <dbReference type="SAM" id="Phobius"/>
    </source>
</evidence>
<keyword evidence="3" id="KW-1133">Transmembrane helix</keyword>
<dbReference type="Pfam" id="PF07719">
    <property type="entry name" value="TPR_2"/>
    <property type="match status" value="1"/>
</dbReference>
<name>A0ABS2L4R7_9MICO</name>
<dbReference type="SUPFAM" id="SSF48452">
    <property type="entry name" value="TPR-like"/>
    <property type="match status" value="1"/>
</dbReference>
<dbReference type="InterPro" id="IPR011990">
    <property type="entry name" value="TPR-like_helical_dom_sf"/>
</dbReference>
<dbReference type="SMART" id="SM00028">
    <property type="entry name" value="TPR"/>
    <property type="match status" value="1"/>
</dbReference>
<dbReference type="EMBL" id="JAFBBU010000001">
    <property type="protein sequence ID" value="MBM7472029.1"/>
    <property type="molecule type" value="Genomic_DNA"/>
</dbReference>
<organism evidence="4 5">
    <name type="scientific">Subtercola frigoramans</name>
    <dbReference type="NCBI Taxonomy" id="120298"/>
    <lineage>
        <taxon>Bacteria</taxon>
        <taxon>Bacillati</taxon>
        <taxon>Actinomycetota</taxon>
        <taxon>Actinomycetes</taxon>
        <taxon>Micrococcales</taxon>
        <taxon>Microbacteriaceae</taxon>
        <taxon>Subtercola</taxon>
    </lineage>
</organism>